<keyword evidence="1" id="KW-0812">Transmembrane</keyword>
<feature type="transmembrane region" description="Helical" evidence="1">
    <location>
        <begin position="219"/>
        <end position="238"/>
    </location>
</feature>
<evidence type="ECO:0000256" key="1">
    <source>
        <dbReference type="SAM" id="Phobius"/>
    </source>
</evidence>
<keyword evidence="3" id="KW-1185">Reference proteome</keyword>
<accession>A0ABP3TPX9</accession>
<keyword evidence="1" id="KW-1133">Transmembrane helix</keyword>
<feature type="transmembrane region" description="Helical" evidence="1">
    <location>
        <begin position="17"/>
        <end position="34"/>
    </location>
</feature>
<keyword evidence="1" id="KW-0472">Membrane</keyword>
<sequence>MPEQPDKPDIDRRRRDLYAISLGLLVYNLAGGSLDTSTSTLFGSIHVNRVWVLWVGAWMMWSYFLWRFWLAARPIWLSFLDDVDSTIQTSGRYKEYCHAVFDLIAKRAKEGIEGFTPSDWAPNSPADRKERLNIATQCDGLARDGATYLLDGRSYARSLNHVRYARSDGTEAGNFFTFPDSVWKMIDGELPWQGAVRNAILRRALMHAAFRLHAFSDRILPIVVAVLAALVQLSRWIWHAWH</sequence>
<name>A0ABP3TPX9_9GAMM</name>
<gene>
    <name evidence="2" type="ORF">GCM10009105_20410</name>
</gene>
<dbReference type="EMBL" id="BAAAEU010000008">
    <property type="protein sequence ID" value="GAA0715179.1"/>
    <property type="molecule type" value="Genomic_DNA"/>
</dbReference>
<evidence type="ECO:0000313" key="3">
    <source>
        <dbReference type="Proteomes" id="UP001501523"/>
    </source>
</evidence>
<proteinExistence type="predicted"/>
<protein>
    <submittedName>
        <fullName evidence="2">Uncharacterized protein</fullName>
    </submittedName>
</protein>
<feature type="transmembrane region" description="Helical" evidence="1">
    <location>
        <begin position="50"/>
        <end position="70"/>
    </location>
</feature>
<comment type="caution">
    <text evidence="2">The sequence shown here is derived from an EMBL/GenBank/DDBJ whole genome shotgun (WGS) entry which is preliminary data.</text>
</comment>
<evidence type="ECO:0000313" key="2">
    <source>
        <dbReference type="EMBL" id="GAA0715179.1"/>
    </source>
</evidence>
<dbReference type="Proteomes" id="UP001501523">
    <property type="component" value="Unassembled WGS sequence"/>
</dbReference>
<organism evidence="2 3">
    <name type="scientific">Dokdonella soli</name>
    <dbReference type="NCBI Taxonomy" id="529810"/>
    <lineage>
        <taxon>Bacteria</taxon>
        <taxon>Pseudomonadati</taxon>
        <taxon>Pseudomonadota</taxon>
        <taxon>Gammaproteobacteria</taxon>
        <taxon>Lysobacterales</taxon>
        <taxon>Rhodanobacteraceae</taxon>
        <taxon>Dokdonella</taxon>
    </lineage>
</organism>
<reference evidence="3" key="1">
    <citation type="journal article" date="2019" name="Int. J. Syst. Evol. Microbiol.">
        <title>The Global Catalogue of Microorganisms (GCM) 10K type strain sequencing project: providing services to taxonomists for standard genome sequencing and annotation.</title>
        <authorList>
            <consortium name="The Broad Institute Genomics Platform"/>
            <consortium name="The Broad Institute Genome Sequencing Center for Infectious Disease"/>
            <person name="Wu L."/>
            <person name="Ma J."/>
        </authorList>
    </citation>
    <scope>NUCLEOTIDE SEQUENCE [LARGE SCALE GENOMIC DNA]</scope>
    <source>
        <strain evidence="3">JCM 15421</strain>
    </source>
</reference>
<dbReference type="RefSeq" id="WP_343790493.1">
    <property type="nucleotide sequence ID" value="NZ_BAAAEU010000008.1"/>
</dbReference>